<dbReference type="FunFam" id="3.40.50.1220:FF:000008">
    <property type="entry name" value="Acetolactate synthase"/>
    <property type="match status" value="1"/>
</dbReference>
<keyword evidence="7 14" id="KW-0808">Transferase</keyword>
<evidence type="ECO:0000256" key="6">
    <source>
        <dbReference type="ARBA" id="ARBA00022630"/>
    </source>
</evidence>
<evidence type="ECO:0000256" key="9">
    <source>
        <dbReference type="ARBA" id="ARBA00022827"/>
    </source>
</evidence>
<dbReference type="Proteomes" id="UP000484885">
    <property type="component" value="Unassembled WGS sequence"/>
</dbReference>
<evidence type="ECO:0000256" key="2">
    <source>
        <dbReference type="ARBA" id="ARBA00005025"/>
    </source>
</evidence>
<keyword evidence="5 14" id="KW-0028">Amino-acid biosynthesis</keyword>
<dbReference type="NCBIfam" id="TIGR00118">
    <property type="entry name" value="acolac_lg"/>
    <property type="match status" value="1"/>
</dbReference>
<comment type="catalytic activity">
    <reaction evidence="13 14">
        <text>2 pyruvate + H(+) = (2S)-2-acetolactate + CO2</text>
        <dbReference type="Rhea" id="RHEA:25249"/>
        <dbReference type="ChEBI" id="CHEBI:15361"/>
        <dbReference type="ChEBI" id="CHEBI:15378"/>
        <dbReference type="ChEBI" id="CHEBI:16526"/>
        <dbReference type="ChEBI" id="CHEBI:58476"/>
        <dbReference type="EC" id="2.2.1.6"/>
    </reaction>
</comment>
<accession>A0A845UUR7</accession>
<dbReference type="AlphaFoldDB" id="A0A845UUR7"/>
<dbReference type="InterPro" id="IPR011766">
    <property type="entry name" value="TPP_enzyme_TPP-bd"/>
</dbReference>
<comment type="pathway">
    <text evidence="1 14">Amino-acid biosynthesis; L-isoleucine biosynthesis; L-isoleucine from 2-oxobutanoate: step 1/4.</text>
</comment>
<dbReference type="GO" id="GO:0000287">
    <property type="term" value="F:magnesium ion binding"/>
    <property type="evidence" value="ECO:0007669"/>
    <property type="project" value="UniProtKB-UniRule"/>
</dbReference>
<gene>
    <name evidence="18" type="ORF">G3I74_05835</name>
</gene>
<dbReference type="FunFam" id="3.40.50.970:FF:000016">
    <property type="entry name" value="Acetolactate synthase"/>
    <property type="match status" value="1"/>
</dbReference>
<evidence type="ECO:0000256" key="11">
    <source>
        <dbReference type="ARBA" id="ARBA00023052"/>
    </source>
</evidence>
<dbReference type="CDD" id="cd07035">
    <property type="entry name" value="TPP_PYR_POX_like"/>
    <property type="match status" value="1"/>
</dbReference>
<evidence type="ECO:0000256" key="3">
    <source>
        <dbReference type="ARBA" id="ARBA00007812"/>
    </source>
</evidence>
<reference evidence="18 19" key="1">
    <citation type="submission" date="2020-02" db="EMBL/GenBank/DDBJ databases">
        <authorList>
            <person name="Zhang X.-Y."/>
        </authorList>
    </citation>
    <scope>NUCLEOTIDE SEQUENCE [LARGE SCALE GENOMIC DNA]</scope>
    <source>
        <strain evidence="18 19">C33</strain>
    </source>
</reference>
<dbReference type="SUPFAM" id="SSF52518">
    <property type="entry name" value="Thiamin diphosphate-binding fold (THDP-binding)"/>
    <property type="match status" value="2"/>
</dbReference>
<evidence type="ECO:0000256" key="1">
    <source>
        <dbReference type="ARBA" id="ARBA00004974"/>
    </source>
</evidence>
<dbReference type="FunFam" id="3.40.50.970:FF:000007">
    <property type="entry name" value="Acetolactate synthase"/>
    <property type="match status" value="1"/>
</dbReference>
<dbReference type="PANTHER" id="PTHR18968:SF142">
    <property type="entry name" value="ACETOLACTATE SYNTHASE"/>
    <property type="match status" value="1"/>
</dbReference>
<dbReference type="NCBIfam" id="NF006524">
    <property type="entry name" value="PRK08978.1"/>
    <property type="match status" value="1"/>
</dbReference>
<dbReference type="InterPro" id="IPR045229">
    <property type="entry name" value="TPP_enz"/>
</dbReference>
<keyword evidence="19" id="KW-1185">Reference proteome</keyword>
<dbReference type="GO" id="GO:0030976">
    <property type="term" value="F:thiamine pyrophosphate binding"/>
    <property type="evidence" value="ECO:0007669"/>
    <property type="project" value="UniProtKB-UniRule"/>
</dbReference>
<evidence type="ECO:0000313" key="19">
    <source>
        <dbReference type="Proteomes" id="UP000484885"/>
    </source>
</evidence>
<evidence type="ECO:0000259" key="16">
    <source>
        <dbReference type="Pfam" id="PF02775"/>
    </source>
</evidence>
<dbReference type="GO" id="GO:0050660">
    <property type="term" value="F:flavin adenine dinucleotide binding"/>
    <property type="evidence" value="ECO:0007669"/>
    <property type="project" value="InterPro"/>
</dbReference>
<keyword evidence="11 14" id="KW-0786">Thiamine pyrophosphate</keyword>
<dbReference type="CDD" id="cd02015">
    <property type="entry name" value="TPP_AHAS"/>
    <property type="match status" value="1"/>
</dbReference>
<evidence type="ECO:0000256" key="13">
    <source>
        <dbReference type="ARBA" id="ARBA00048670"/>
    </source>
</evidence>
<keyword evidence="12 14" id="KW-0100">Branched-chain amino acid biosynthesis</keyword>
<comment type="pathway">
    <text evidence="2 14">Amino-acid biosynthesis; L-valine biosynthesis; L-valine from pyruvate: step 1/4.</text>
</comment>
<evidence type="ECO:0000256" key="14">
    <source>
        <dbReference type="RuleBase" id="RU003591"/>
    </source>
</evidence>
<dbReference type="EC" id="2.2.1.6" evidence="4 14"/>
<dbReference type="InterPro" id="IPR012846">
    <property type="entry name" value="Acetolactate_synth_lsu"/>
</dbReference>
<dbReference type="Pfam" id="PF02775">
    <property type="entry name" value="TPP_enzyme_C"/>
    <property type="match status" value="1"/>
</dbReference>
<dbReference type="EMBL" id="JAAGSC010000039">
    <property type="protein sequence ID" value="NDY95247.1"/>
    <property type="molecule type" value="Genomic_DNA"/>
</dbReference>
<dbReference type="Gene3D" id="3.40.50.1220">
    <property type="entry name" value="TPP-binding domain"/>
    <property type="match status" value="1"/>
</dbReference>
<feature type="domain" description="Thiamine pyrophosphate enzyme central" evidence="15">
    <location>
        <begin position="205"/>
        <end position="339"/>
    </location>
</feature>
<feature type="domain" description="Thiamine pyrophosphate enzyme TPP-binding" evidence="16">
    <location>
        <begin position="401"/>
        <end position="549"/>
    </location>
</feature>
<dbReference type="InterPro" id="IPR039368">
    <property type="entry name" value="AHAS_TPP"/>
</dbReference>
<sequence>MTMAQTQASTLAETAPATISGAHLFVRCLRELGVETIFGYPGGAIMPIYDALPNSGITHILTRHEQGAALAADGYARVSNRVGVCMATSGPGATNLVTGLANSFLDSVPVVAITGQVATPLMGTDAFQEVDVFGITLPIVKHSYIIRKVEDIPHVLAEAFHIAREGRPGPVLVDIPKDITVQQIADTISLPTFTPRSVRPAPGVDLAAEAMSTAQRPLFYIGGGVEIAEVEHAVRALVDQTGFPFVSTLKALGSVPTDHPKFMGMLGMHGKKAANLAIQESDLLIVCGARFDDRATGKLEEFAPHARVIHMDGDLAEIGKLRRADIALPGDLRANLVALAEHYGETDTRSIRPWLERCRELCRRHAWDYNAPGEKIYAPSLLKQMSEMAGMAGDRMIISCDVGQHQMWVAQHCRFRYPRTHLTSGGLGTMGYGLPAGLGAKLASPDDTVVVVSGDGSIMMNIQELATLNRYDIDVRIVLLDNSALGMVRQWQELFFAGNYSEIDLSDNPDFAALARVFGLKARTIDQRDEVNDALDWLINTPGPSLLHVRIDPQANVWPLVPPGANNAAMMQGEQR</sequence>
<dbReference type="Pfam" id="PF00205">
    <property type="entry name" value="TPP_enzyme_M"/>
    <property type="match status" value="1"/>
</dbReference>
<comment type="cofactor">
    <cofactor evidence="14">
        <name>Mg(2+)</name>
        <dbReference type="ChEBI" id="CHEBI:18420"/>
    </cofactor>
    <text evidence="14">Binds 1 Mg(2+) ion per subunit.</text>
</comment>
<evidence type="ECO:0000256" key="4">
    <source>
        <dbReference type="ARBA" id="ARBA00013145"/>
    </source>
</evidence>
<comment type="caution">
    <text evidence="18">The sequence shown here is derived from an EMBL/GenBank/DDBJ whole genome shotgun (WGS) entry which is preliminary data.</text>
</comment>
<evidence type="ECO:0000259" key="17">
    <source>
        <dbReference type="Pfam" id="PF02776"/>
    </source>
</evidence>
<comment type="cofactor">
    <cofactor evidence="14">
        <name>thiamine diphosphate</name>
        <dbReference type="ChEBI" id="CHEBI:58937"/>
    </cofactor>
    <text evidence="14">Binds 1 thiamine pyrophosphate per subunit.</text>
</comment>
<dbReference type="Pfam" id="PF02776">
    <property type="entry name" value="TPP_enzyme_N"/>
    <property type="match status" value="1"/>
</dbReference>
<keyword evidence="9" id="KW-0274">FAD</keyword>
<dbReference type="GO" id="GO:0009099">
    <property type="term" value="P:L-valine biosynthetic process"/>
    <property type="evidence" value="ECO:0007669"/>
    <property type="project" value="UniProtKB-UniPathway"/>
</dbReference>
<dbReference type="Gene3D" id="3.40.50.970">
    <property type="match status" value="2"/>
</dbReference>
<dbReference type="GO" id="GO:0005948">
    <property type="term" value="C:acetolactate synthase complex"/>
    <property type="evidence" value="ECO:0007669"/>
    <property type="project" value="TreeGrafter"/>
</dbReference>
<dbReference type="InterPro" id="IPR012001">
    <property type="entry name" value="Thiamin_PyroP_enz_TPP-bd_dom"/>
</dbReference>
<evidence type="ECO:0000256" key="8">
    <source>
        <dbReference type="ARBA" id="ARBA00022723"/>
    </source>
</evidence>
<dbReference type="SUPFAM" id="SSF52467">
    <property type="entry name" value="DHS-like NAD/FAD-binding domain"/>
    <property type="match status" value="1"/>
</dbReference>
<dbReference type="PANTHER" id="PTHR18968">
    <property type="entry name" value="THIAMINE PYROPHOSPHATE ENZYMES"/>
    <property type="match status" value="1"/>
</dbReference>
<dbReference type="InterPro" id="IPR012000">
    <property type="entry name" value="Thiamin_PyroP_enz_cen_dom"/>
</dbReference>
<evidence type="ECO:0000256" key="7">
    <source>
        <dbReference type="ARBA" id="ARBA00022679"/>
    </source>
</evidence>
<comment type="similarity">
    <text evidence="3 14">Belongs to the TPP enzyme family.</text>
</comment>
<dbReference type="GO" id="GO:0003984">
    <property type="term" value="F:acetolactate synthase activity"/>
    <property type="evidence" value="ECO:0007669"/>
    <property type="project" value="UniProtKB-EC"/>
</dbReference>
<dbReference type="UniPathway" id="UPA00049">
    <property type="reaction ID" value="UER00059"/>
</dbReference>
<dbReference type="RefSeq" id="WP_164210650.1">
    <property type="nucleotide sequence ID" value="NZ_JAAGSC010000039.1"/>
</dbReference>
<organism evidence="18 19">
    <name type="scientific">Wenzhouxiangella limi</name>
    <dbReference type="NCBI Taxonomy" id="2707351"/>
    <lineage>
        <taxon>Bacteria</taxon>
        <taxon>Pseudomonadati</taxon>
        <taxon>Pseudomonadota</taxon>
        <taxon>Gammaproteobacteria</taxon>
        <taxon>Chromatiales</taxon>
        <taxon>Wenzhouxiangellaceae</taxon>
        <taxon>Wenzhouxiangella</taxon>
    </lineage>
</organism>
<evidence type="ECO:0000313" key="18">
    <source>
        <dbReference type="EMBL" id="NDY95247.1"/>
    </source>
</evidence>
<keyword evidence="10 14" id="KW-0460">Magnesium</keyword>
<name>A0A845UUR7_9GAMM</name>
<protein>
    <recommendedName>
        <fullName evidence="4 14">Acetolactate synthase</fullName>
        <ecNumber evidence="4 14">2.2.1.6</ecNumber>
    </recommendedName>
</protein>
<dbReference type="PROSITE" id="PS00187">
    <property type="entry name" value="TPP_ENZYMES"/>
    <property type="match status" value="1"/>
</dbReference>
<evidence type="ECO:0000259" key="15">
    <source>
        <dbReference type="Pfam" id="PF00205"/>
    </source>
</evidence>
<feature type="domain" description="Thiamine pyrophosphate enzyme N-terminal TPP-binding" evidence="17">
    <location>
        <begin position="20"/>
        <end position="133"/>
    </location>
</feature>
<evidence type="ECO:0000256" key="5">
    <source>
        <dbReference type="ARBA" id="ARBA00022605"/>
    </source>
</evidence>
<dbReference type="InterPro" id="IPR029035">
    <property type="entry name" value="DHS-like_NAD/FAD-binding_dom"/>
</dbReference>
<evidence type="ECO:0000256" key="12">
    <source>
        <dbReference type="ARBA" id="ARBA00023304"/>
    </source>
</evidence>
<dbReference type="UniPathway" id="UPA00047">
    <property type="reaction ID" value="UER00055"/>
</dbReference>
<dbReference type="InterPro" id="IPR000399">
    <property type="entry name" value="TPP-bd_CS"/>
</dbReference>
<evidence type="ECO:0000256" key="10">
    <source>
        <dbReference type="ARBA" id="ARBA00022842"/>
    </source>
</evidence>
<dbReference type="GO" id="GO:0009097">
    <property type="term" value="P:isoleucine biosynthetic process"/>
    <property type="evidence" value="ECO:0007669"/>
    <property type="project" value="UniProtKB-UniPathway"/>
</dbReference>
<proteinExistence type="inferred from homology"/>
<keyword evidence="8 14" id="KW-0479">Metal-binding</keyword>
<dbReference type="InterPro" id="IPR029061">
    <property type="entry name" value="THDP-binding"/>
</dbReference>
<keyword evidence="6" id="KW-0285">Flavoprotein</keyword>